<evidence type="ECO:0000313" key="2">
    <source>
        <dbReference type="Proteomes" id="UP000422569"/>
    </source>
</evidence>
<dbReference type="Proteomes" id="UP000422569">
    <property type="component" value="Chromosome"/>
</dbReference>
<name>A0A6B8LYL3_9HYPH</name>
<accession>A0A6B8LYL3</accession>
<sequence>MFGFVTRYRDKRRLQEALRDYPEYAPPFRGKAKLKRAQAEANFEFFMSQRSKRLECLGRFLLGFAVSLELTPEGLPLLDAWLLRYGGYLIPPGGDAIDALERYDPPWTSAFAGMNIVHDVSVFAGEYIIRHNPNARWGLFVGDGIRGARDMMGYYHPCLFRIHPHHRGYSDTYPLYIADEIFMCCEGSRRRLEGRWLPCSRPEDFFRQWGDDNEFVRRVSYWADPDAEPPTPYSQLVLRE</sequence>
<dbReference type="AlphaFoldDB" id="A0A6B8LYL3"/>
<proteinExistence type="predicted"/>
<keyword evidence="2" id="KW-1185">Reference proteome</keyword>
<reference evidence="1 2" key="1">
    <citation type="submission" date="2019-09" db="EMBL/GenBank/DDBJ databases">
        <title>Isolation and complete genome sequencing of Methylocystis species.</title>
        <authorList>
            <person name="Rumah B.L."/>
            <person name="Stead C.E."/>
            <person name="Stevens B.C."/>
            <person name="Minton N.P."/>
            <person name="Grosse-Honebrink A."/>
            <person name="Zhang Y."/>
        </authorList>
    </citation>
    <scope>NUCLEOTIDE SEQUENCE [LARGE SCALE GENOMIC DNA]</scope>
    <source>
        <strain evidence="1 2">BRCS2</strain>
    </source>
</reference>
<organism evidence="1 2">
    <name type="scientific">Methylocystis parvus</name>
    <dbReference type="NCBI Taxonomy" id="134"/>
    <lineage>
        <taxon>Bacteria</taxon>
        <taxon>Pseudomonadati</taxon>
        <taxon>Pseudomonadota</taxon>
        <taxon>Alphaproteobacteria</taxon>
        <taxon>Hyphomicrobiales</taxon>
        <taxon>Methylocystaceae</taxon>
        <taxon>Methylocystis</taxon>
    </lineage>
</organism>
<dbReference type="RefSeq" id="WP_016921417.1">
    <property type="nucleotide sequence ID" value="NZ_CP044331.1"/>
</dbReference>
<protein>
    <submittedName>
        <fullName evidence="1">Uncharacterized protein</fullName>
    </submittedName>
</protein>
<dbReference type="EMBL" id="CP044331">
    <property type="protein sequence ID" value="QGM97487.1"/>
    <property type="molecule type" value="Genomic_DNA"/>
</dbReference>
<dbReference type="KEGG" id="mpar:F7D14_08435"/>
<gene>
    <name evidence="1" type="ORF">F7D14_08435</name>
</gene>
<evidence type="ECO:0000313" key="1">
    <source>
        <dbReference type="EMBL" id="QGM97487.1"/>
    </source>
</evidence>